<gene>
    <name evidence="2" type="primary">Gprin2</name>
</gene>
<dbReference type="EMBL" id="AK048836">
    <property type="protein sequence ID" value="BAC33470.1"/>
    <property type="molecule type" value="mRNA"/>
</dbReference>
<reference evidence="1" key="7">
    <citation type="journal article" date="2005" name="Science">
        <title>The Transcriptional Landscape of the Mammalian Genome.</title>
        <authorList>
            <consortium name="The FANTOM Consortium"/>
            <consortium name="Riken Genome Exploration Research Group and Genome Science Group (Genome Network Project Core Group)"/>
        </authorList>
    </citation>
    <scope>NUCLEOTIDE SEQUENCE</scope>
    <source>
        <strain evidence="1">C57BL/6J</strain>
        <tissue evidence="1">Cerebellum</tissue>
    </source>
</reference>
<reference evidence="1" key="5">
    <citation type="submission" date="2001-07" db="EMBL/GenBank/DDBJ databases">
        <authorList>
            <person name="Adachi J."/>
            <person name="Aizawa K."/>
            <person name="Akimura T."/>
            <person name="Arakawa T."/>
            <person name="Bono H."/>
            <person name="Carninci P."/>
            <person name="Fukuda S."/>
            <person name="Furuno M."/>
            <person name="Hanagaki T."/>
            <person name="Hara A."/>
            <person name="Hashizume W."/>
            <person name="Hayashida K."/>
            <person name="Hayatsu N."/>
            <person name="Hiramoto K."/>
            <person name="Hiraoka T."/>
            <person name="Hirozane T."/>
            <person name="Hori F."/>
            <person name="Imotani K."/>
            <person name="Ishii Y."/>
            <person name="Itoh M."/>
            <person name="Kagawa I."/>
            <person name="Kasukawa T."/>
            <person name="Katoh H."/>
            <person name="Kawai J."/>
            <person name="Kojima Y."/>
            <person name="Kondo S."/>
            <person name="Konno H."/>
            <person name="Kouda M."/>
            <person name="Koya S."/>
            <person name="Kurihara C."/>
            <person name="Matsuyama T."/>
            <person name="Miyazaki A."/>
            <person name="Murata M."/>
            <person name="Nakamura M."/>
            <person name="Nishi K."/>
            <person name="Nomura K."/>
            <person name="Numazaki R."/>
            <person name="Ohno M."/>
            <person name="Ohsato N."/>
            <person name="Okazaki Y."/>
            <person name="Saito R."/>
            <person name="Saitoh H."/>
            <person name="Sakai C."/>
            <person name="Sakai K."/>
            <person name="Sakazume N."/>
            <person name="Sano H."/>
            <person name="Sasaki D."/>
            <person name="Shibata K."/>
            <person name="Shinagawa A."/>
            <person name="Shiraki T."/>
            <person name="Sogabe Y."/>
            <person name="Tagami M."/>
            <person name="Tagawa A."/>
            <person name="Takahashi F."/>
            <person name="Takaku-Akahira S."/>
            <person name="Takeda Y."/>
            <person name="Tanaka T."/>
            <person name="Tomaru A."/>
            <person name="Toya T."/>
            <person name="Yasunishi A."/>
            <person name="Muramatsu M."/>
            <person name="Hayashizaki Y."/>
        </authorList>
    </citation>
    <scope>NUCLEOTIDE SEQUENCE</scope>
    <source>
        <strain evidence="1">C57BL/6J</strain>
        <tissue evidence="1">Cerebellum</tissue>
    </source>
</reference>
<protein>
    <submittedName>
        <fullName evidence="1">Uncharacterized protein</fullName>
    </submittedName>
</protein>
<reference evidence="1" key="2">
    <citation type="journal article" date="2000" name="Genome Res.">
        <title>Normalization and subtraction of cap-trapper-selected cDNAs to prepare full-length cDNA libraries for rapid discovery of new genes.</title>
        <authorList>
            <person name="Carninci P."/>
            <person name="Shibata Y."/>
            <person name="Hayatsu N."/>
            <person name="Sugahara Y."/>
            <person name="Shibata K."/>
            <person name="Itoh M."/>
            <person name="Konno H."/>
            <person name="Okazaki Y."/>
            <person name="Muramatsu M."/>
            <person name="Hayashizaki Y."/>
        </authorList>
    </citation>
    <scope>NUCLEOTIDE SEQUENCE</scope>
    <source>
        <strain evidence="1">C57BL/6J</strain>
        <tissue evidence="1">Cerebellum</tissue>
    </source>
</reference>
<organism evidence="1">
    <name type="scientific">Mus musculus</name>
    <name type="common">Mouse</name>
    <dbReference type="NCBI Taxonomy" id="10090"/>
    <lineage>
        <taxon>Eukaryota</taxon>
        <taxon>Metazoa</taxon>
        <taxon>Chordata</taxon>
        <taxon>Craniata</taxon>
        <taxon>Vertebrata</taxon>
        <taxon>Euteleostomi</taxon>
        <taxon>Mammalia</taxon>
        <taxon>Eutheria</taxon>
        <taxon>Euarchontoglires</taxon>
        <taxon>Glires</taxon>
        <taxon>Rodentia</taxon>
        <taxon>Myomorpha</taxon>
        <taxon>Muroidea</taxon>
        <taxon>Muridae</taxon>
        <taxon>Murinae</taxon>
        <taxon>Mus</taxon>
        <taxon>Mus</taxon>
    </lineage>
</organism>
<sequence>MLSRHCPNILVPGASFSLCQGPVWPWSYHSKPEAFSSHGLGVFPLGHGLVWVSESLIFECLDPVPPILFFFGHTLKGQVCKTASGQILRQVDLTGVALLDF</sequence>
<accession>Q8C7Z8</accession>
<reference evidence="1" key="8">
    <citation type="journal article" date="2005" name="Science">
        <title>Antisense Transcription in the Mammalian Transcriptome.</title>
        <authorList>
            <consortium name="RIKEN Genome Exploration Research Group and Genome Science Group (Genome Network Project Core Group) and the FANTOM Consortium"/>
        </authorList>
    </citation>
    <scope>NUCLEOTIDE SEQUENCE</scope>
    <source>
        <strain evidence="1">C57BL/6J</strain>
        <tissue evidence="1">Cerebellum</tissue>
    </source>
</reference>
<reference evidence="1" key="1">
    <citation type="journal article" date="1999" name="Methods Enzymol.">
        <title>High-efficiency full-length cDNA cloning.</title>
        <authorList>
            <person name="Carninci P."/>
            <person name="Hayashizaki Y."/>
        </authorList>
    </citation>
    <scope>NUCLEOTIDE SEQUENCE</scope>
    <source>
        <strain evidence="1">C57BL/6J</strain>
        <tissue evidence="1">Cerebellum</tissue>
    </source>
</reference>
<dbReference type="AlphaFoldDB" id="Q8C7Z8"/>
<evidence type="ECO:0000313" key="1">
    <source>
        <dbReference type="EMBL" id="BAC33470.1"/>
    </source>
</evidence>
<dbReference type="MGI" id="MGI:2444560">
    <property type="gene designation" value="Gprin2"/>
</dbReference>
<reference evidence="1" key="3">
    <citation type="journal article" date="2000" name="Genome Res.">
        <title>RIKEN integrated sequence analysis (RISA) system--384-format sequencing pipeline with 384 multicapillary sequencer.</title>
        <authorList>
            <person name="Shibata K."/>
            <person name="Itoh M."/>
            <person name="Aizawa K."/>
            <person name="Nagaoka S."/>
            <person name="Sasaki N."/>
            <person name="Carninci P."/>
            <person name="Konno H."/>
            <person name="Akiyama J."/>
            <person name="Nishi K."/>
            <person name="Kitsunai T."/>
            <person name="Tashiro H."/>
            <person name="Itoh M."/>
            <person name="Sumi N."/>
            <person name="Ishii Y."/>
            <person name="Nakamura S."/>
            <person name="Hazama M."/>
            <person name="Nishine T."/>
            <person name="Harada A."/>
            <person name="Yamamoto R."/>
            <person name="Matsumoto H."/>
            <person name="Sakaguchi S."/>
            <person name="Ikegami T."/>
            <person name="Kashiwagi K."/>
            <person name="Fujiwake S."/>
            <person name="Inoue K."/>
            <person name="Togawa Y."/>
            <person name="Izawa M."/>
            <person name="Ohara E."/>
            <person name="Watahiki M."/>
            <person name="Yoneda Y."/>
            <person name="Ishikawa T."/>
            <person name="Ozawa K."/>
            <person name="Tanaka T."/>
            <person name="Matsuura S."/>
            <person name="Kawai J."/>
            <person name="Okazaki Y."/>
            <person name="Muramatsu M."/>
            <person name="Inoue Y."/>
            <person name="Kira A."/>
            <person name="Hayashizaki Y."/>
        </authorList>
    </citation>
    <scope>NUCLEOTIDE SEQUENCE</scope>
    <source>
        <strain evidence="1">C57BL/6J</strain>
        <tissue evidence="1">Cerebellum</tissue>
    </source>
</reference>
<reference evidence="1" key="6">
    <citation type="journal article" date="2002" name="Nature">
        <title>Analysis of the mouse transcriptome based on functional annotation of 60,770 full-length cDNAs.</title>
        <authorList>
            <consortium name="The FANTOM Consortium and the RIKEN Genome Exploration Research Group Phase I and II Team"/>
        </authorList>
    </citation>
    <scope>NUCLEOTIDE SEQUENCE</scope>
    <source>
        <strain evidence="1">C57BL/6J</strain>
        <tissue evidence="1">Cerebellum</tissue>
    </source>
</reference>
<name>Q8C7Z8_MOUSE</name>
<evidence type="ECO:0000313" key="2">
    <source>
        <dbReference type="MGI" id="MGI:2444560"/>
    </source>
</evidence>
<dbReference type="AGR" id="MGI:2444560"/>
<reference evidence="1" key="4">
    <citation type="journal article" date="2001" name="Nature">
        <title>Functional annotation of a full-length mouse cDNA collection.</title>
        <authorList>
            <consortium name="The RIKEN Genome Exploration Research Group Phase II Team and the FANTOM Consortium"/>
        </authorList>
    </citation>
    <scope>NUCLEOTIDE SEQUENCE</scope>
    <source>
        <strain evidence="1">C57BL/6J</strain>
        <tissue evidence="1">Cerebellum</tissue>
    </source>
</reference>
<proteinExistence type="evidence at transcript level"/>